<dbReference type="EMBL" id="LC028284">
    <property type="protein sequence ID" value="BAS29777.1"/>
    <property type="molecule type" value="mRNA"/>
</dbReference>
<dbReference type="PANTHER" id="PTHR11257">
    <property type="entry name" value="CHEMOSENSORY PROTEIN-RELATED"/>
    <property type="match status" value="1"/>
</dbReference>
<dbReference type="Pfam" id="PF03392">
    <property type="entry name" value="OS-D"/>
    <property type="match status" value="1"/>
</dbReference>
<dbReference type="Gene3D" id="1.10.2080.10">
    <property type="entry name" value="Insect odorant-binding protein A10/Ejaculatory bulb-specific protein 3"/>
    <property type="match status" value="1"/>
</dbReference>
<dbReference type="AlphaFoldDB" id="A0A0M4TPW3"/>
<reference evidence="2" key="2">
    <citation type="submission" date="2015-02" db="EMBL/GenBank/DDBJ databases">
        <authorList>
            <person name="Chooi Y.-H."/>
        </authorList>
    </citation>
    <scope>NUCLEOTIDE SEQUENCE</scope>
</reference>
<name>A0A0M4TPW3_9HYME</name>
<evidence type="ECO:0000256" key="1">
    <source>
        <dbReference type="SAM" id="SignalP"/>
    </source>
</evidence>
<organism evidence="2">
    <name type="scientific">Camponotus japonicus</name>
    <dbReference type="NCBI Taxonomy" id="84547"/>
    <lineage>
        <taxon>Eukaryota</taxon>
        <taxon>Metazoa</taxon>
        <taxon>Ecdysozoa</taxon>
        <taxon>Arthropoda</taxon>
        <taxon>Hexapoda</taxon>
        <taxon>Insecta</taxon>
        <taxon>Pterygota</taxon>
        <taxon>Neoptera</taxon>
        <taxon>Endopterygota</taxon>
        <taxon>Hymenoptera</taxon>
        <taxon>Apocrita</taxon>
        <taxon>Aculeata</taxon>
        <taxon>Formicoidea</taxon>
        <taxon>Formicidae</taxon>
        <taxon>Formicinae</taxon>
        <taxon>Camponotus</taxon>
    </lineage>
</organism>
<protein>
    <submittedName>
        <fullName evidence="2">Chemosensory protein</fullName>
    </submittedName>
</protein>
<dbReference type="SUPFAM" id="SSF100910">
    <property type="entry name" value="Chemosensory protein Csp2"/>
    <property type="match status" value="1"/>
</dbReference>
<sequence>MKFALVCLFAISTIVCVYGRPQDHYTDKFDNIDVDQILNNDRLLKRYVDCLLERSHVKCPSEALELKKVLADAMATDCAKCTDRQKEIARKALDFLIINKTDMWNDLKSKYDPEEKYAKKYEDRALKKEN</sequence>
<accession>A0A0M4TPW3</accession>
<feature type="chain" id="PRO_5005802552" evidence="1">
    <location>
        <begin position="20"/>
        <end position="130"/>
    </location>
</feature>
<dbReference type="PANTHER" id="PTHR11257:SF12">
    <property type="entry name" value="EJACULATORY BULB-SPECIFIC PROTEIN 3-RELATED"/>
    <property type="match status" value="1"/>
</dbReference>
<evidence type="ECO:0000313" key="2">
    <source>
        <dbReference type="EMBL" id="BAS29777.1"/>
    </source>
</evidence>
<keyword evidence="1" id="KW-0732">Signal</keyword>
<dbReference type="InterPro" id="IPR005055">
    <property type="entry name" value="A10/PebIII"/>
</dbReference>
<proteinExistence type="evidence at transcript level"/>
<feature type="signal peptide" evidence="1">
    <location>
        <begin position="1"/>
        <end position="19"/>
    </location>
</feature>
<reference evidence="2" key="1">
    <citation type="journal article" date="2015" name="Sci. Rep.">
        <title>Antennal RNA-sequencing analysis reveals evolutionary aspects of chemosensory proteins in the carpenter ant, Camponotus japonicus.</title>
        <authorList>
            <person name="Hojo M.K."/>
            <person name="Ishii K."/>
            <person name="Sakura M."/>
            <person name="Yamaguchi K."/>
            <person name="Shigenobu S."/>
            <person name="Ozaki M."/>
        </authorList>
    </citation>
    <scope>NUCLEOTIDE SEQUENCE</scope>
</reference>
<dbReference type="InterPro" id="IPR036682">
    <property type="entry name" value="OS_D_A10/PebIII_sf"/>
</dbReference>
<gene>
    <name evidence="2" type="primary">CjapCSP3</name>
</gene>